<dbReference type="AlphaFoldDB" id="A0A506PM51"/>
<sequence length="188" mass="21948">MKNLIIYILLTCSISFSCRNNTKNQPPQVEKPINEQFYTSDFSDNFNVELEVKVSKDDVFSVFYLTDSFEKYFIGEQAIGVSVKGSETIQNIRIELPKDTIPTRLRIDFGNNSEQKNIELIAIKFIFEDKNLIISDSIFSKYFEPNINVEPEEYTKIIRLKADAEGKYDPYIIGRVWLNRKLENLTNY</sequence>
<evidence type="ECO:0000313" key="2">
    <source>
        <dbReference type="Proteomes" id="UP000317332"/>
    </source>
</evidence>
<dbReference type="Proteomes" id="UP000317332">
    <property type="component" value="Unassembled WGS sequence"/>
</dbReference>
<evidence type="ECO:0008006" key="3">
    <source>
        <dbReference type="Google" id="ProtNLM"/>
    </source>
</evidence>
<protein>
    <recommendedName>
        <fullName evidence="3">Lipoprotein</fullName>
    </recommendedName>
</protein>
<keyword evidence="2" id="KW-1185">Reference proteome</keyword>
<proteinExistence type="predicted"/>
<accession>A0A506PM51</accession>
<gene>
    <name evidence="1" type="ORF">FJ651_05345</name>
</gene>
<dbReference type="RefSeq" id="WP_140989429.1">
    <property type="nucleotide sequence ID" value="NZ_VHIQ01000002.1"/>
</dbReference>
<name>A0A506PM51_9FLAO</name>
<reference evidence="1 2" key="1">
    <citation type="submission" date="2019-06" db="EMBL/GenBank/DDBJ databases">
        <title>Flavobacteriaceae Paucihalobacterium erythroidium CWB-1, complete genome.</title>
        <authorList>
            <person name="Wu S."/>
        </authorList>
    </citation>
    <scope>NUCLEOTIDE SEQUENCE [LARGE SCALE GENOMIC DNA]</scope>
    <source>
        <strain evidence="1 2">CWB-1</strain>
    </source>
</reference>
<dbReference type="EMBL" id="VHIQ01000002">
    <property type="protein sequence ID" value="TPV34953.1"/>
    <property type="molecule type" value="Genomic_DNA"/>
</dbReference>
<evidence type="ECO:0000313" key="1">
    <source>
        <dbReference type="EMBL" id="TPV34953.1"/>
    </source>
</evidence>
<organism evidence="1 2">
    <name type="scientific">Paucihalobacter ruber</name>
    <dbReference type="NCBI Taxonomy" id="2567861"/>
    <lineage>
        <taxon>Bacteria</taxon>
        <taxon>Pseudomonadati</taxon>
        <taxon>Bacteroidota</taxon>
        <taxon>Flavobacteriia</taxon>
        <taxon>Flavobacteriales</taxon>
        <taxon>Flavobacteriaceae</taxon>
        <taxon>Paucihalobacter</taxon>
    </lineage>
</organism>
<dbReference type="PROSITE" id="PS51257">
    <property type="entry name" value="PROKAR_LIPOPROTEIN"/>
    <property type="match status" value="1"/>
</dbReference>
<comment type="caution">
    <text evidence="1">The sequence shown here is derived from an EMBL/GenBank/DDBJ whole genome shotgun (WGS) entry which is preliminary data.</text>
</comment>
<dbReference type="OrthoDB" id="1350910at2"/>